<keyword evidence="3" id="KW-1185">Reference proteome</keyword>
<comment type="caution">
    <text evidence="2">The sequence shown here is derived from an EMBL/GenBank/DDBJ whole genome shotgun (WGS) entry which is preliminary data.</text>
</comment>
<dbReference type="InterPro" id="IPR031339">
    <property type="entry name" value="DUF4942"/>
</dbReference>
<organism evidence="2 3">
    <name type="scientific">Chryseobacterium nematophagum</name>
    <dbReference type="NCBI Taxonomy" id="2305228"/>
    <lineage>
        <taxon>Bacteria</taxon>
        <taxon>Pseudomonadati</taxon>
        <taxon>Bacteroidota</taxon>
        <taxon>Flavobacteriia</taxon>
        <taxon>Flavobacteriales</taxon>
        <taxon>Weeksellaceae</taxon>
        <taxon>Chryseobacterium group</taxon>
        <taxon>Chryseobacterium</taxon>
    </lineage>
</organism>
<evidence type="ECO:0000313" key="3">
    <source>
        <dbReference type="Proteomes" id="UP000267524"/>
    </source>
</evidence>
<accession>A0A3M7LGJ5</accession>
<reference evidence="2 3" key="1">
    <citation type="submission" date="2018-08" db="EMBL/GenBank/DDBJ databases">
        <title>Chryseobacterium nematophagum: a novel matrix digesting pathogen of nematodes.</title>
        <authorList>
            <person name="Page A."/>
            <person name="Roberts M."/>
            <person name="Felix M.-A."/>
            <person name="Weir W."/>
        </authorList>
    </citation>
    <scope>NUCLEOTIDE SEQUENCE [LARGE SCALE GENOMIC DNA]</scope>
    <source>
        <strain evidence="2 3">JUb275</strain>
    </source>
</reference>
<evidence type="ECO:0000313" key="2">
    <source>
        <dbReference type="EMBL" id="RMZ61309.1"/>
    </source>
</evidence>
<dbReference type="AlphaFoldDB" id="A0A3M7LGJ5"/>
<name>A0A3M7LGJ5_9FLAO</name>
<dbReference type="Proteomes" id="UP000267524">
    <property type="component" value="Unassembled WGS sequence"/>
</dbReference>
<dbReference type="Pfam" id="PF13708">
    <property type="entry name" value="DUF4942"/>
    <property type="match status" value="1"/>
</dbReference>
<dbReference type="RefSeq" id="WP_122545303.1">
    <property type="nucleotide sequence ID" value="NZ_QWIV01000003.1"/>
</dbReference>
<protein>
    <submittedName>
        <fullName evidence="2">DUF4942 domain-containing protein</fullName>
    </submittedName>
</protein>
<sequence length="58" mass="6650">MGNQKNIINNMIIDVFDNITSSAHTNILSIPKWKTNSAYKINRKIIVQRMSSTELIVM</sequence>
<feature type="domain" description="DUF4942" evidence="1">
    <location>
        <begin position="2"/>
        <end position="52"/>
    </location>
</feature>
<gene>
    <name evidence="2" type="ORF">D1632_00415</name>
</gene>
<evidence type="ECO:0000259" key="1">
    <source>
        <dbReference type="Pfam" id="PF13708"/>
    </source>
</evidence>
<dbReference type="EMBL" id="QWIV01000003">
    <property type="protein sequence ID" value="RMZ61309.1"/>
    <property type="molecule type" value="Genomic_DNA"/>
</dbReference>
<proteinExistence type="predicted"/>